<dbReference type="PANTHER" id="PTHR18929:SF218">
    <property type="entry name" value="PROTEIN DISULFIDE-ISOMERASE 5-2"/>
    <property type="match status" value="1"/>
</dbReference>
<keyword evidence="3" id="KW-1015">Disulfide bond</keyword>
<dbReference type="CDD" id="cd02961">
    <property type="entry name" value="PDI_a_family"/>
    <property type="match status" value="1"/>
</dbReference>
<feature type="compositionally biased region" description="Polar residues" evidence="5">
    <location>
        <begin position="422"/>
        <end position="431"/>
    </location>
</feature>
<dbReference type="SUPFAM" id="SSF52833">
    <property type="entry name" value="Thioredoxin-like"/>
    <property type="match status" value="1"/>
</dbReference>
<gene>
    <name evidence="9" type="ORF">Sradi_2389800</name>
</gene>
<keyword evidence="4" id="KW-0676">Redox-active center</keyword>
<dbReference type="InterPro" id="IPR036249">
    <property type="entry name" value="Thioredoxin-like_sf"/>
</dbReference>
<dbReference type="PROSITE" id="PS00194">
    <property type="entry name" value="THIOREDOXIN_1"/>
    <property type="match status" value="1"/>
</dbReference>
<sequence>MIRSSFSLFSLQLLLSFSLLLLSPPIGASQNQFELDGKVLELDDSNFNATISNFNYILVDFYAPWCGHCKRLAPELAKAAPILAGVKKPIVVAKVDADKHRELASKHHIHGYPTLKIFMRGVPTDYYGPRKADLLVRFLTKFVALDVAVLDSDSAIRDFVEAAGSNFPIFIGFGLNESIILDLAVKYKKKAWFSVAKDFSDDIMTVYDVNKVPALAAIHPAYSEHSIFYGPFEEKLLEDYIKQSLLPLILPISQYSLKSLKDDHRKVVLTILEDETEERSKGLLKVLKTAASVNSDLIFGYVGFKQWEEFTKSFEVSKKSELPKMFVWDGNGDYYSVIGSESIDETDLGSQVSRFLKGYRDGSVIHKRIEGATFIGFIRSQLGLKLVFVLILVVVVVVVIVTMNKEEPLTVGTRTRTREQVQEVTKSSSLPETRELLRPTVKED</sequence>
<dbReference type="InterPro" id="IPR017937">
    <property type="entry name" value="Thioredoxin_CS"/>
</dbReference>
<comment type="caution">
    <text evidence="9">The sequence shown here is derived from an EMBL/GenBank/DDBJ whole genome shotgun (WGS) entry which is preliminary data.</text>
</comment>
<dbReference type="EMBL" id="JACGWJ010000010">
    <property type="protein sequence ID" value="KAL0391670.1"/>
    <property type="molecule type" value="Genomic_DNA"/>
</dbReference>
<dbReference type="Pfam" id="PF00085">
    <property type="entry name" value="Thioredoxin"/>
    <property type="match status" value="1"/>
</dbReference>
<evidence type="ECO:0000256" key="1">
    <source>
        <dbReference type="ARBA" id="ARBA00006347"/>
    </source>
</evidence>
<evidence type="ECO:0000256" key="4">
    <source>
        <dbReference type="ARBA" id="ARBA00023284"/>
    </source>
</evidence>
<dbReference type="PRINTS" id="PR00421">
    <property type="entry name" value="THIOREDOXIN"/>
</dbReference>
<keyword evidence="6" id="KW-0812">Transmembrane</keyword>
<reference evidence="9" key="2">
    <citation type="journal article" date="2024" name="Plant">
        <title>Genomic evolution and insights into agronomic trait innovations of Sesamum species.</title>
        <authorList>
            <person name="Miao H."/>
            <person name="Wang L."/>
            <person name="Qu L."/>
            <person name="Liu H."/>
            <person name="Sun Y."/>
            <person name="Le M."/>
            <person name="Wang Q."/>
            <person name="Wei S."/>
            <person name="Zheng Y."/>
            <person name="Lin W."/>
            <person name="Duan Y."/>
            <person name="Cao H."/>
            <person name="Xiong S."/>
            <person name="Wang X."/>
            <person name="Wei L."/>
            <person name="Li C."/>
            <person name="Ma Q."/>
            <person name="Ju M."/>
            <person name="Zhao R."/>
            <person name="Li G."/>
            <person name="Mu C."/>
            <person name="Tian Q."/>
            <person name="Mei H."/>
            <person name="Zhang T."/>
            <person name="Gao T."/>
            <person name="Zhang H."/>
        </authorList>
    </citation>
    <scope>NUCLEOTIDE SEQUENCE</scope>
    <source>
        <strain evidence="9">G02</strain>
    </source>
</reference>
<proteinExistence type="inferred from homology"/>
<dbReference type="GO" id="GO:0005783">
    <property type="term" value="C:endoplasmic reticulum"/>
    <property type="evidence" value="ECO:0007669"/>
    <property type="project" value="TreeGrafter"/>
</dbReference>
<dbReference type="AlphaFoldDB" id="A0AAW2SGJ8"/>
<dbReference type="PROSITE" id="PS51352">
    <property type="entry name" value="THIOREDOXIN_2"/>
    <property type="match status" value="1"/>
</dbReference>
<dbReference type="GO" id="GO:0006457">
    <property type="term" value="P:protein folding"/>
    <property type="evidence" value="ECO:0007669"/>
    <property type="project" value="TreeGrafter"/>
</dbReference>
<dbReference type="Gene3D" id="3.40.30.10">
    <property type="entry name" value="Glutaredoxin"/>
    <property type="match status" value="2"/>
</dbReference>
<dbReference type="InterPro" id="IPR013766">
    <property type="entry name" value="Thioredoxin_domain"/>
</dbReference>
<feature type="signal peptide" evidence="7">
    <location>
        <begin position="1"/>
        <end position="28"/>
    </location>
</feature>
<protein>
    <submittedName>
        <fullName evidence="9">Protein disulfide-isomerase 5-2</fullName>
    </submittedName>
</protein>
<dbReference type="PANTHER" id="PTHR18929">
    <property type="entry name" value="PROTEIN DISULFIDE ISOMERASE"/>
    <property type="match status" value="1"/>
</dbReference>
<feature type="chain" id="PRO_5043363183" evidence="7">
    <location>
        <begin position="29"/>
        <end position="444"/>
    </location>
</feature>
<evidence type="ECO:0000256" key="5">
    <source>
        <dbReference type="SAM" id="MobiDB-lite"/>
    </source>
</evidence>
<feature type="compositionally biased region" description="Basic and acidic residues" evidence="5">
    <location>
        <begin position="432"/>
        <end position="444"/>
    </location>
</feature>
<keyword evidence="2 7" id="KW-0732">Signal</keyword>
<reference evidence="9" key="1">
    <citation type="submission" date="2020-06" db="EMBL/GenBank/DDBJ databases">
        <authorList>
            <person name="Li T."/>
            <person name="Hu X."/>
            <person name="Zhang T."/>
            <person name="Song X."/>
            <person name="Zhang H."/>
            <person name="Dai N."/>
            <person name="Sheng W."/>
            <person name="Hou X."/>
            <person name="Wei L."/>
        </authorList>
    </citation>
    <scope>NUCLEOTIDE SEQUENCE</scope>
    <source>
        <strain evidence="9">G02</strain>
        <tissue evidence="9">Leaf</tissue>
    </source>
</reference>
<feature type="transmembrane region" description="Helical" evidence="6">
    <location>
        <begin position="382"/>
        <end position="401"/>
    </location>
</feature>
<feature type="region of interest" description="Disordered" evidence="5">
    <location>
        <begin position="420"/>
        <end position="444"/>
    </location>
</feature>
<keyword evidence="6" id="KW-1133">Transmembrane helix</keyword>
<evidence type="ECO:0000256" key="7">
    <source>
        <dbReference type="SAM" id="SignalP"/>
    </source>
</evidence>
<feature type="domain" description="Thioredoxin" evidence="8">
    <location>
        <begin position="17"/>
        <end position="144"/>
    </location>
</feature>
<evidence type="ECO:0000259" key="8">
    <source>
        <dbReference type="PROSITE" id="PS51352"/>
    </source>
</evidence>
<comment type="similarity">
    <text evidence="1">Belongs to the protein disulfide isomerase family.</text>
</comment>
<keyword evidence="6" id="KW-0472">Membrane</keyword>
<name>A0AAW2SGJ8_SESRA</name>
<dbReference type="GO" id="GO:0003756">
    <property type="term" value="F:protein disulfide isomerase activity"/>
    <property type="evidence" value="ECO:0007669"/>
    <property type="project" value="TreeGrafter"/>
</dbReference>
<dbReference type="Pfam" id="PF13848">
    <property type="entry name" value="Thioredoxin_6"/>
    <property type="match status" value="1"/>
</dbReference>
<evidence type="ECO:0000313" key="9">
    <source>
        <dbReference type="EMBL" id="KAL0391670.1"/>
    </source>
</evidence>
<accession>A0AAW2SGJ8</accession>
<evidence type="ECO:0000256" key="3">
    <source>
        <dbReference type="ARBA" id="ARBA00023157"/>
    </source>
</evidence>
<dbReference type="GO" id="GO:0034976">
    <property type="term" value="P:response to endoplasmic reticulum stress"/>
    <property type="evidence" value="ECO:0007669"/>
    <property type="project" value="TreeGrafter"/>
</dbReference>
<evidence type="ECO:0000256" key="2">
    <source>
        <dbReference type="ARBA" id="ARBA00022729"/>
    </source>
</evidence>
<evidence type="ECO:0000256" key="6">
    <source>
        <dbReference type="SAM" id="Phobius"/>
    </source>
</evidence>
<organism evidence="9">
    <name type="scientific">Sesamum radiatum</name>
    <name type="common">Black benniseed</name>
    <dbReference type="NCBI Taxonomy" id="300843"/>
    <lineage>
        <taxon>Eukaryota</taxon>
        <taxon>Viridiplantae</taxon>
        <taxon>Streptophyta</taxon>
        <taxon>Embryophyta</taxon>
        <taxon>Tracheophyta</taxon>
        <taxon>Spermatophyta</taxon>
        <taxon>Magnoliopsida</taxon>
        <taxon>eudicotyledons</taxon>
        <taxon>Gunneridae</taxon>
        <taxon>Pentapetalae</taxon>
        <taxon>asterids</taxon>
        <taxon>lamiids</taxon>
        <taxon>Lamiales</taxon>
        <taxon>Pedaliaceae</taxon>
        <taxon>Sesamum</taxon>
    </lineage>
</organism>
<dbReference type="FunFam" id="3.40.30.10:FF:000107">
    <property type="entry name" value="Protein disulfide-isomerase 5-2"/>
    <property type="match status" value="1"/>
</dbReference>